<gene>
    <name evidence="1" type="ORF">JZY06_03235</name>
</gene>
<dbReference type="Proteomes" id="UP000664332">
    <property type="component" value="Unassembled WGS sequence"/>
</dbReference>
<proteinExistence type="predicted"/>
<comment type="caution">
    <text evidence="1">The sequence shown here is derived from an EMBL/GenBank/DDBJ whole genome shotgun (WGS) entry which is preliminary data.</text>
</comment>
<organism evidence="1 2">
    <name type="scientific">Corynebacterium mendelii</name>
    <dbReference type="NCBI Taxonomy" id="2765362"/>
    <lineage>
        <taxon>Bacteria</taxon>
        <taxon>Bacillati</taxon>
        <taxon>Actinomycetota</taxon>
        <taxon>Actinomycetes</taxon>
        <taxon>Mycobacteriales</taxon>
        <taxon>Corynebacteriaceae</taxon>
        <taxon>Corynebacterium</taxon>
    </lineage>
</organism>
<reference evidence="1" key="1">
    <citation type="submission" date="2021-03" db="EMBL/GenBank/DDBJ databases">
        <authorList>
            <person name="Sun Q."/>
        </authorList>
    </citation>
    <scope>NUCLEOTIDE SEQUENCE</scope>
    <source>
        <strain evidence="1">CCM 8862</strain>
    </source>
</reference>
<dbReference type="EMBL" id="JAFLEQ010000005">
    <property type="protein sequence ID" value="MBN9643646.1"/>
    <property type="molecule type" value="Genomic_DNA"/>
</dbReference>
<dbReference type="AlphaFoldDB" id="A0A939DZE6"/>
<evidence type="ECO:0000313" key="2">
    <source>
        <dbReference type="Proteomes" id="UP000664332"/>
    </source>
</evidence>
<sequence>MDEMSGLFADIPSFGELKTLEALTKEPIPTVEEAIQGLRGFWKEYYEEIEVLYSDYVQAIMPFNRPGSVTKSTLIEHEESLIKDLKINSTYANKSEKDKWWDVGKFLLESIHPQDRPLMIIALIDEVIRKAVGLKKIDRNHEFVTLVELFSLPIENKTKRNRYIIAQEWVQNNDKDTIVKFLGAVACKEQELSDTKPTQISYLLGTVKGDSVTDKFIFNRAFPESFSFKDNGEDLAIVWMLKNPGYGQSLANTLNGGAISEKNETRMSILLDQANLCIASTKEGYLLPWEPLQ</sequence>
<evidence type="ECO:0000313" key="1">
    <source>
        <dbReference type="EMBL" id="MBN9643646.1"/>
    </source>
</evidence>
<accession>A0A939DZE6</accession>
<protein>
    <submittedName>
        <fullName evidence="1">Uncharacterized protein</fullName>
    </submittedName>
</protein>
<keyword evidence="2" id="KW-1185">Reference proteome</keyword>
<feature type="non-terminal residue" evidence="1">
    <location>
        <position position="293"/>
    </location>
</feature>
<name>A0A939DZE6_9CORY</name>